<accession>A0ACB8UQ37</accession>
<reference evidence="1" key="1">
    <citation type="journal article" date="2022" name="bioRxiv">
        <title>Population genetic analysis of Ophidiomyces ophidiicola, the causative agent of snake fungal disease, indicates recent introductions to the USA.</title>
        <authorList>
            <person name="Ladner J.T."/>
            <person name="Palmer J.M."/>
            <person name="Ettinger C.L."/>
            <person name="Stajich J.E."/>
            <person name="Farrell T.M."/>
            <person name="Glorioso B.M."/>
            <person name="Lawson B."/>
            <person name="Price S.J."/>
            <person name="Stengle A.G."/>
            <person name="Grear D.A."/>
            <person name="Lorch J.M."/>
        </authorList>
    </citation>
    <scope>NUCLEOTIDE SEQUENCE</scope>
    <source>
        <strain evidence="1">NWHC 24266-5</strain>
    </source>
</reference>
<evidence type="ECO:0000313" key="1">
    <source>
        <dbReference type="EMBL" id="KAI2382814.1"/>
    </source>
</evidence>
<proteinExistence type="predicted"/>
<dbReference type="EMBL" id="JALBCA010000108">
    <property type="protein sequence ID" value="KAI2382814.1"/>
    <property type="molecule type" value="Genomic_DNA"/>
</dbReference>
<protein>
    <submittedName>
        <fullName evidence="1">Uncharacterized protein</fullName>
    </submittedName>
</protein>
<sequence length="693" mass="78706">MRTVGESRQRWDALFKYNKLNSLEELKQELRSKIHGNPCEDGLRSICWKAFLLHKSLDQTSWPTQLSDTRAAYTSLRDHFLKYIEHPDDLPSTVDPLAEDDNSPWQSLRQDESIRTEIYQDVERCHQENYFFREPTTKQRLLDILFIFVKLNPDLGYRQGMHELLAPILWVIWHDAIEKSSLPKSDSKNDDATLLQTLDSDYIEHDAFAIFCAIMQTAKLFYEHDGMGSASGTRAVSSIISRSQHIQQDMLGAVDPELTSYLESIDILPQIYLTRWLRLFFGREFSFEDMLSVWDLLCSEAFRPTFIELVCVAMLLRIRWHLLSSDYSSALGLLLKYPSPDPHSPESFVKDALFLEENMTLDGGDLLILKYSGKSPENKRRNSLPRIFRATSQKRNFPYRDASSRSSDKSPSSKSPLSLGHLDSLFQDMSDGIYRRTEGWSVTKAVRGAMTEARRNIHVIQSSPSTPRLSTEEPPTPSTRDSMTARELSSKLVALEGRNRRLAGILGDAISDLHAHTKSQGPPAPDPSKDIERIFEKLESVQKLLQDSSQPMPEKLLLTNRLKRSSLSAPKSLPPKDSRAPQESRKNATETSASSAASTANDPANLVKPTLTRPIPRAPLAESSFSWMLGEGERRSAFAPCASVPPEHLRKHEPRTRPAMLFGDQRSDDKYKRTEEVEKDVLVLDRLQGSSKE</sequence>
<organism evidence="1">
    <name type="scientific">Ophidiomyces ophidiicola</name>
    <dbReference type="NCBI Taxonomy" id="1387563"/>
    <lineage>
        <taxon>Eukaryota</taxon>
        <taxon>Fungi</taxon>
        <taxon>Dikarya</taxon>
        <taxon>Ascomycota</taxon>
        <taxon>Pezizomycotina</taxon>
        <taxon>Eurotiomycetes</taxon>
        <taxon>Eurotiomycetidae</taxon>
        <taxon>Onygenales</taxon>
        <taxon>Onygenaceae</taxon>
        <taxon>Ophidiomyces</taxon>
    </lineage>
</organism>
<name>A0ACB8UQ37_9EURO</name>
<comment type="caution">
    <text evidence="1">The sequence shown here is derived from an EMBL/GenBank/DDBJ whole genome shotgun (WGS) entry which is preliminary data.</text>
</comment>
<gene>
    <name evidence="1" type="ORF">LOY88_005710</name>
</gene>